<dbReference type="PANTHER" id="PTHR32552:SF81">
    <property type="entry name" value="TONB-DEPENDENT OUTER MEMBRANE RECEPTOR"/>
    <property type="match status" value="1"/>
</dbReference>
<dbReference type="SUPFAM" id="SSF56935">
    <property type="entry name" value="Porins"/>
    <property type="match status" value="1"/>
</dbReference>
<dbReference type="InterPro" id="IPR010917">
    <property type="entry name" value="TonB_rcpt_CS"/>
</dbReference>
<dbReference type="RefSeq" id="WP_382405857.1">
    <property type="nucleotide sequence ID" value="NZ_JBHSGU010000002.1"/>
</dbReference>
<keyword evidence="4" id="KW-0410">Iron transport</keyword>
<dbReference type="Gene3D" id="2.170.130.10">
    <property type="entry name" value="TonB-dependent receptor, plug domain"/>
    <property type="match status" value="1"/>
</dbReference>
<gene>
    <name evidence="18" type="ORF">ACFO4O_02975</name>
</gene>
<feature type="signal peptide" evidence="15">
    <location>
        <begin position="1"/>
        <end position="25"/>
    </location>
</feature>
<evidence type="ECO:0000256" key="6">
    <source>
        <dbReference type="ARBA" id="ARBA00022729"/>
    </source>
</evidence>
<evidence type="ECO:0000256" key="5">
    <source>
        <dbReference type="ARBA" id="ARBA00022692"/>
    </source>
</evidence>
<keyword evidence="8" id="KW-0406">Ion transport</keyword>
<keyword evidence="3 12" id="KW-1134">Transmembrane beta strand</keyword>
<dbReference type="Proteomes" id="UP001595897">
    <property type="component" value="Unassembled WGS sequence"/>
</dbReference>
<evidence type="ECO:0000313" key="18">
    <source>
        <dbReference type="EMBL" id="MFC4699116.1"/>
    </source>
</evidence>
<evidence type="ECO:0000259" key="16">
    <source>
        <dbReference type="Pfam" id="PF00593"/>
    </source>
</evidence>
<evidence type="ECO:0000256" key="9">
    <source>
        <dbReference type="ARBA" id="ARBA00023077"/>
    </source>
</evidence>
<evidence type="ECO:0000256" key="1">
    <source>
        <dbReference type="ARBA" id="ARBA00004571"/>
    </source>
</evidence>
<evidence type="ECO:0000256" key="2">
    <source>
        <dbReference type="ARBA" id="ARBA00022448"/>
    </source>
</evidence>
<evidence type="ECO:0000256" key="14">
    <source>
        <dbReference type="RuleBase" id="RU003357"/>
    </source>
</evidence>
<feature type="chain" id="PRO_5045809991" evidence="15">
    <location>
        <begin position="26"/>
        <end position="689"/>
    </location>
</feature>
<keyword evidence="2 12" id="KW-0813">Transport</keyword>
<dbReference type="PANTHER" id="PTHR32552">
    <property type="entry name" value="FERRICHROME IRON RECEPTOR-RELATED"/>
    <property type="match status" value="1"/>
</dbReference>
<keyword evidence="11 12" id="KW-0998">Cell outer membrane</keyword>
<dbReference type="Pfam" id="PF00593">
    <property type="entry name" value="TonB_dep_Rec_b-barrel"/>
    <property type="match status" value="1"/>
</dbReference>
<evidence type="ECO:0000256" key="8">
    <source>
        <dbReference type="ARBA" id="ARBA00023065"/>
    </source>
</evidence>
<evidence type="ECO:0000313" key="19">
    <source>
        <dbReference type="Proteomes" id="UP001595897"/>
    </source>
</evidence>
<dbReference type="Gene3D" id="2.40.170.20">
    <property type="entry name" value="TonB-dependent receptor, beta-barrel domain"/>
    <property type="match status" value="1"/>
</dbReference>
<evidence type="ECO:0000256" key="4">
    <source>
        <dbReference type="ARBA" id="ARBA00022496"/>
    </source>
</evidence>
<comment type="similarity">
    <text evidence="12 14">Belongs to the TonB-dependent receptor family.</text>
</comment>
<feature type="short sequence motif" description="TonB C-terminal box" evidence="13">
    <location>
        <begin position="672"/>
        <end position="689"/>
    </location>
</feature>
<evidence type="ECO:0000256" key="12">
    <source>
        <dbReference type="PROSITE-ProRule" id="PRU01360"/>
    </source>
</evidence>
<comment type="subcellular location">
    <subcellularLocation>
        <location evidence="1 12">Cell outer membrane</location>
        <topology evidence="1 12">Multi-pass membrane protein</topology>
    </subcellularLocation>
</comment>
<dbReference type="InterPro" id="IPR000531">
    <property type="entry name" value="Beta-barrel_TonB"/>
</dbReference>
<evidence type="ECO:0000256" key="13">
    <source>
        <dbReference type="PROSITE-ProRule" id="PRU10144"/>
    </source>
</evidence>
<keyword evidence="6 15" id="KW-0732">Signal</keyword>
<evidence type="ECO:0000256" key="3">
    <source>
        <dbReference type="ARBA" id="ARBA00022452"/>
    </source>
</evidence>
<evidence type="ECO:0000256" key="11">
    <source>
        <dbReference type="ARBA" id="ARBA00023237"/>
    </source>
</evidence>
<name>A0ABV9LRK5_9ALTE</name>
<keyword evidence="5 12" id="KW-0812">Transmembrane</keyword>
<evidence type="ECO:0000256" key="10">
    <source>
        <dbReference type="ARBA" id="ARBA00023136"/>
    </source>
</evidence>
<dbReference type="InterPro" id="IPR037066">
    <property type="entry name" value="Plug_dom_sf"/>
</dbReference>
<keyword evidence="9 14" id="KW-0798">TonB box</keyword>
<protein>
    <submittedName>
        <fullName evidence="18">TonB-dependent receptor</fullName>
    </submittedName>
</protein>
<sequence>MPTRSYISLCLLVSLYSTSHGQVFAQDQVKSIDEMPTGMESIIVKGERSDRTLLDTASSVKVFQSEDLDFFAGADTLATLFYQTPNVTLTGEGNQGPTIRGVNTSGILTSLESFFGGSQPRTTVQIDGRQLTFNEFVYSGESAWDIEQVEIFRGPQTTTQGRNAISGAVFIRTANPNHVEAEGRLRLIAGQDNTQQISGVYSAPIGEGDFAYRVSADYRKTDSYISILGVPDDFTEDVDLKETLNIRAKLAYQPQANDAFKALLTYTHTDTRRPQTDSVDAPFESLTRTNPGISIFETSANSAIADVSYELSDSFVLSNIFTVTNVSAERLVTLGQGNALIDNQELTNELLLHYNNNDSFTIFSGIYLSHIDTDESLNLNAFGLGIGDFTDARKSAGVFTEAAYTLNDFVLTIGGRYQRDSQNRNGGFADIIPVDFDESFDAFLPKLELTYVVDNDQRVGVSVEKGFNAGGFTFNFDTFSTETFNEESLNNVEVFYRGVLLNNKLNVNANVFYNDFDDMQIATLVDLGDDFFANVFSNVKSAKSTGLEIDISYQASDNLRWNVGLGLTNTEILDDSNAGAPIKGNDFQRSPDLTAITGVIWQPIDKLSLSAFARYSDGYFSDDANLAVNRTDNSTIVDLQASYQWDSVRLFLDVTNAFDEFYTVSVFDDGMLASIGQPRHVSAGVEWAF</sequence>
<dbReference type="InterPro" id="IPR012910">
    <property type="entry name" value="Plug_dom"/>
</dbReference>
<dbReference type="InterPro" id="IPR036942">
    <property type="entry name" value="Beta-barrel_TonB_sf"/>
</dbReference>
<reference evidence="19" key="1">
    <citation type="journal article" date="2019" name="Int. J. Syst. Evol. Microbiol.">
        <title>The Global Catalogue of Microorganisms (GCM) 10K type strain sequencing project: providing services to taxonomists for standard genome sequencing and annotation.</title>
        <authorList>
            <consortium name="The Broad Institute Genomics Platform"/>
            <consortium name="The Broad Institute Genome Sequencing Center for Infectious Disease"/>
            <person name="Wu L."/>
            <person name="Ma J."/>
        </authorList>
    </citation>
    <scope>NUCLEOTIDE SEQUENCE [LARGE SCALE GENOMIC DNA]</scope>
    <source>
        <strain evidence="19">KACC 12507</strain>
    </source>
</reference>
<feature type="domain" description="TonB-dependent receptor plug" evidence="17">
    <location>
        <begin position="53"/>
        <end position="168"/>
    </location>
</feature>
<evidence type="ECO:0000256" key="15">
    <source>
        <dbReference type="SAM" id="SignalP"/>
    </source>
</evidence>
<organism evidence="18 19">
    <name type="scientific">Glaciecola siphonariae</name>
    <dbReference type="NCBI Taxonomy" id="521012"/>
    <lineage>
        <taxon>Bacteria</taxon>
        <taxon>Pseudomonadati</taxon>
        <taxon>Pseudomonadota</taxon>
        <taxon>Gammaproteobacteria</taxon>
        <taxon>Alteromonadales</taxon>
        <taxon>Alteromonadaceae</taxon>
        <taxon>Glaciecola</taxon>
    </lineage>
</organism>
<comment type="caution">
    <text evidence="18">The sequence shown here is derived from an EMBL/GenBank/DDBJ whole genome shotgun (WGS) entry which is preliminary data.</text>
</comment>
<dbReference type="Pfam" id="PF07715">
    <property type="entry name" value="Plug"/>
    <property type="match status" value="1"/>
</dbReference>
<keyword evidence="18" id="KW-0675">Receptor</keyword>
<dbReference type="InterPro" id="IPR039426">
    <property type="entry name" value="TonB-dep_rcpt-like"/>
</dbReference>
<keyword evidence="19" id="KW-1185">Reference proteome</keyword>
<dbReference type="PROSITE" id="PS01156">
    <property type="entry name" value="TONB_DEPENDENT_REC_2"/>
    <property type="match status" value="1"/>
</dbReference>
<accession>A0ABV9LRK5</accession>
<proteinExistence type="inferred from homology"/>
<keyword evidence="10 12" id="KW-0472">Membrane</keyword>
<dbReference type="EMBL" id="JBHSGU010000002">
    <property type="protein sequence ID" value="MFC4699116.1"/>
    <property type="molecule type" value="Genomic_DNA"/>
</dbReference>
<feature type="domain" description="TonB-dependent receptor-like beta-barrel" evidence="16">
    <location>
        <begin position="191"/>
        <end position="656"/>
    </location>
</feature>
<dbReference type="PROSITE" id="PS52016">
    <property type="entry name" value="TONB_DEPENDENT_REC_3"/>
    <property type="match status" value="1"/>
</dbReference>
<keyword evidence="7" id="KW-0408">Iron</keyword>
<evidence type="ECO:0000259" key="17">
    <source>
        <dbReference type="Pfam" id="PF07715"/>
    </source>
</evidence>
<evidence type="ECO:0000256" key="7">
    <source>
        <dbReference type="ARBA" id="ARBA00023004"/>
    </source>
</evidence>